<evidence type="ECO:0000256" key="2">
    <source>
        <dbReference type="ARBA" id="ARBA00023125"/>
    </source>
</evidence>
<comment type="caution">
    <text evidence="5">The sequence shown here is derived from an EMBL/GenBank/DDBJ whole genome shotgun (WGS) entry which is preliminary data.</text>
</comment>
<dbReference type="InterPro" id="IPR036388">
    <property type="entry name" value="WH-like_DNA-bd_sf"/>
</dbReference>
<accession>A0A2M6WTK0</accession>
<dbReference type="GO" id="GO:0003677">
    <property type="term" value="F:DNA binding"/>
    <property type="evidence" value="ECO:0007669"/>
    <property type="project" value="UniProtKB-KW"/>
</dbReference>
<dbReference type="EMBL" id="PFAM01000013">
    <property type="protein sequence ID" value="PIT96124.1"/>
    <property type="molecule type" value="Genomic_DNA"/>
</dbReference>
<dbReference type="AlphaFoldDB" id="A0A2M6WTK0"/>
<dbReference type="Gene3D" id="1.10.10.10">
    <property type="entry name" value="Winged helix-like DNA-binding domain superfamily/Winged helix DNA-binding domain"/>
    <property type="match status" value="1"/>
</dbReference>
<dbReference type="GO" id="GO:0003700">
    <property type="term" value="F:DNA-binding transcription factor activity"/>
    <property type="evidence" value="ECO:0007669"/>
    <property type="project" value="InterPro"/>
</dbReference>
<evidence type="ECO:0000259" key="4">
    <source>
        <dbReference type="PROSITE" id="PS50987"/>
    </source>
</evidence>
<keyword evidence="3" id="KW-0804">Transcription</keyword>
<dbReference type="PANTHER" id="PTHR33154">
    <property type="entry name" value="TRANSCRIPTIONAL REGULATOR, ARSR FAMILY"/>
    <property type="match status" value="1"/>
</dbReference>
<proteinExistence type="predicted"/>
<evidence type="ECO:0000256" key="1">
    <source>
        <dbReference type="ARBA" id="ARBA00023015"/>
    </source>
</evidence>
<evidence type="ECO:0000256" key="3">
    <source>
        <dbReference type="ARBA" id="ARBA00023163"/>
    </source>
</evidence>
<dbReference type="SUPFAM" id="SSF46785">
    <property type="entry name" value="Winged helix' DNA-binding domain"/>
    <property type="match status" value="1"/>
</dbReference>
<dbReference type="PANTHER" id="PTHR33154:SF33">
    <property type="entry name" value="TRANSCRIPTIONAL REPRESSOR SDPR"/>
    <property type="match status" value="1"/>
</dbReference>
<evidence type="ECO:0000313" key="6">
    <source>
        <dbReference type="Proteomes" id="UP000228533"/>
    </source>
</evidence>
<dbReference type="NCBIfam" id="NF033788">
    <property type="entry name" value="HTH_metalloreg"/>
    <property type="match status" value="1"/>
</dbReference>
<keyword evidence="1" id="KW-0805">Transcription regulation</keyword>
<dbReference type="InterPro" id="IPR001845">
    <property type="entry name" value="HTH_ArsR_DNA-bd_dom"/>
</dbReference>
<dbReference type="InterPro" id="IPR036390">
    <property type="entry name" value="WH_DNA-bd_sf"/>
</dbReference>
<dbReference type="Proteomes" id="UP000228533">
    <property type="component" value="Unassembled WGS sequence"/>
</dbReference>
<dbReference type="SMART" id="SM00418">
    <property type="entry name" value="HTH_ARSR"/>
    <property type="match status" value="1"/>
</dbReference>
<dbReference type="CDD" id="cd00090">
    <property type="entry name" value="HTH_ARSR"/>
    <property type="match status" value="1"/>
</dbReference>
<name>A0A2M6WTK0_9BACT</name>
<evidence type="ECO:0000313" key="5">
    <source>
        <dbReference type="EMBL" id="PIT96124.1"/>
    </source>
</evidence>
<dbReference type="InterPro" id="IPR011991">
    <property type="entry name" value="ArsR-like_HTH"/>
</dbReference>
<protein>
    <submittedName>
        <fullName evidence="5">Transcriptional regulator</fullName>
    </submittedName>
</protein>
<sequence length="115" mass="13888">MLVYQYILIYYMINKVCVNRKVSLEFGDLSKFFKVVGEENRLRILCLLKTGECCVCEIFENLDLSQNLISSHLRVLRESKLIKFREEKQKHYYSINKKVFKKYNRLLAKFLKSYE</sequence>
<organism evidence="5 6">
    <name type="scientific">Candidatus Falkowbacteria bacterium CG10_big_fil_rev_8_21_14_0_10_37_14</name>
    <dbReference type="NCBI Taxonomy" id="1974561"/>
    <lineage>
        <taxon>Bacteria</taxon>
        <taxon>Candidatus Falkowiibacteriota</taxon>
    </lineage>
</organism>
<dbReference type="PROSITE" id="PS50987">
    <property type="entry name" value="HTH_ARSR_2"/>
    <property type="match status" value="1"/>
</dbReference>
<gene>
    <name evidence="5" type="ORF">COT94_02610</name>
</gene>
<keyword evidence="2" id="KW-0238">DNA-binding</keyword>
<dbReference type="Pfam" id="PF01022">
    <property type="entry name" value="HTH_5"/>
    <property type="match status" value="1"/>
</dbReference>
<dbReference type="PRINTS" id="PR00778">
    <property type="entry name" value="HTHARSR"/>
</dbReference>
<reference evidence="6" key="1">
    <citation type="submission" date="2017-09" db="EMBL/GenBank/DDBJ databases">
        <title>Depth-based differentiation of microbial function through sediment-hosted aquifers and enrichment of novel symbionts in the deep terrestrial subsurface.</title>
        <authorList>
            <person name="Probst A.J."/>
            <person name="Ladd B."/>
            <person name="Jarett J.K."/>
            <person name="Geller-Mcgrath D.E."/>
            <person name="Sieber C.M.K."/>
            <person name="Emerson J.B."/>
            <person name="Anantharaman K."/>
            <person name="Thomas B.C."/>
            <person name="Malmstrom R."/>
            <person name="Stieglmeier M."/>
            <person name="Klingl A."/>
            <person name="Woyke T."/>
            <person name="Ryan C.M."/>
            <person name="Banfield J.F."/>
        </authorList>
    </citation>
    <scope>NUCLEOTIDE SEQUENCE [LARGE SCALE GENOMIC DNA]</scope>
</reference>
<feature type="domain" description="HTH arsR-type" evidence="4">
    <location>
        <begin position="21"/>
        <end position="115"/>
    </location>
</feature>
<dbReference type="InterPro" id="IPR051081">
    <property type="entry name" value="HTH_MetalResp_TranReg"/>
</dbReference>